<feature type="domain" description="RNA polymerase sigma factor 70 region 4 type 2" evidence="6">
    <location>
        <begin position="109"/>
        <end position="161"/>
    </location>
</feature>
<dbReference type="NCBIfam" id="NF009180">
    <property type="entry name" value="PRK12528.1"/>
    <property type="match status" value="1"/>
</dbReference>
<evidence type="ECO:0000256" key="3">
    <source>
        <dbReference type="ARBA" id="ARBA00023082"/>
    </source>
</evidence>
<dbReference type="Gene3D" id="1.10.10.10">
    <property type="entry name" value="Winged helix-like DNA-binding domain superfamily/Winged helix DNA-binding domain"/>
    <property type="match status" value="1"/>
</dbReference>
<dbReference type="InterPro" id="IPR036388">
    <property type="entry name" value="WH-like_DNA-bd_sf"/>
</dbReference>
<evidence type="ECO:0000259" key="6">
    <source>
        <dbReference type="Pfam" id="PF08281"/>
    </source>
</evidence>
<evidence type="ECO:0000259" key="5">
    <source>
        <dbReference type="Pfam" id="PF04542"/>
    </source>
</evidence>
<dbReference type="PANTHER" id="PTHR43133">
    <property type="entry name" value="RNA POLYMERASE ECF-TYPE SIGMA FACTO"/>
    <property type="match status" value="1"/>
</dbReference>
<protein>
    <submittedName>
        <fullName evidence="7">RNA polymerase subunit sigma</fullName>
    </submittedName>
</protein>
<dbReference type="Pfam" id="PF08281">
    <property type="entry name" value="Sigma70_r4_2"/>
    <property type="match status" value="1"/>
</dbReference>
<gene>
    <name evidence="7" type="ORF">DD235_00550</name>
</gene>
<dbReference type="PANTHER" id="PTHR43133:SF63">
    <property type="entry name" value="RNA POLYMERASE SIGMA FACTOR FECI-RELATED"/>
    <property type="match status" value="1"/>
</dbReference>
<evidence type="ECO:0000313" key="7">
    <source>
        <dbReference type="EMBL" id="PWF24720.1"/>
    </source>
</evidence>
<evidence type="ECO:0000256" key="1">
    <source>
        <dbReference type="ARBA" id="ARBA00010641"/>
    </source>
</evidence>
<accession>A0A2V1K2D8</accession>
<name>A0A2V1K2D8_9BURK</name>
<dbReference type="InterPro" id="IPR014284">
    <property type="entry name" value="RNA_pol_sigma-70_dom"/>
</dbReference>
<dbReference type="Pfam" id="PF04542">
    <property type="entry name" value="Sigma70_r2"/>
    <property type="match status" value="1"/>
</dbReference>
<dbReference type="InterPro" id="IPR013324">
    <property type="entry name" value="RNA_pol_sigma_r3/r4-like"/>
</dbReference>
<proteinExistence type="inferred from homology"/>
<dbReference type="EMBL" id="QETA01000001">
    <property type="protein sequence ID" value="PWF24720.1"/>
    <property type="molecule type" value="Genomic_DNA"/>
</dbReference>
<dbReference type="RefSeq" id="WP_109060125.1">
    <property type="nucleotide sequence ID" value="NZ_QETA01000001.1"/>
</dbReference>
<organism evidence="7 8">
    <name type="scientific">Corticimicrobacter populi</name>
    <dbReference type="NCBI Taxonomy" id="2175229"/>
    <lineage>
        <taxon>Bacteria</taxon>
        <taxon>Pseudomonadati</taxon>
        <taxon>Pseudomonadota</taxon>
        <taxon>Betaproteobacteria</taxon>
        <taxon>Burkholderiales</taxon>
        <taxon>Alcaligenaceae</taxon>
        <taxon>Corticimicrobacter</taxon>
    </lineage>
</organism>
<dbReference type="Proteomes" id="UP000245212">
    <property type="component" value="Unassembled WGS sequence"/>
</dbReference>
<dbReference type="AlphaFoldDB" id="A0A2V1K2D8"/>
<keyword evidence="2" id="KW-0805">Transcription regulation</keyword>
<sequence>MASPAPPPDIEQIYQAHQPWLKSWLGRKLGDIHCASDIVQDVFVRLLSRSDPTPIKEPRALLTTIAQRVLASHWRREQLERAYLDALAQQPVPLALSPEAHSILLETLHEVDQLLQGLPQAVRQAFLLSQLDGLKQAEIAAVMGISLTTVKRYLMRAAMQCYFDQSA</sequence>
<dbReference type="InterPro" id="IPR013249">
    <property type="entry name" value="RNA_pol_sigma70_r4_t2"/>
</dbReference>
<evidence type="ECO:0000256" key="2">
    <source>
        <dbReference type="ARBA" id="ARBA00023015"/>
    </source>
</evidence>
<keyword evidence="3" id="KW-0731">Sigma factor</keyword>
<comment type="caution">
    <text evidence="7">The sequence shown here is derived from an EMBL/GenBank/DDBJ whole genome shotgun (WGS) entry which is preliminary data.</text>
</comment>
<dbReference type="GO" id="GO:0016987">
    <property type="term" value="F:sigma factor activity"/>
    <property type="evidence" value="ECO:0007669"/>
    <property type="project" value="UniProtKB-KW"/>
</dbReference>
<dbReference type="GO" id="GO:0003677">
    <property type="term" value="F:DNA binding"/>
    <property type="evidence" value="ECO:0007669"/>
    <property type="project" value="InterPro"/>
</dbReference>
<comment type="similarity">
    <text evidence="1">Belongs to the sigma-70 factor family. ECF subfamily.</text>
</comment>
<dbReference type="SUPFAM" id="SSF88659">
    <property type="entry name" value="Sigma3 and sigma4 domains of RNA polymerase sigma factors"/>
    <property type="match status" value="1"/>
</dbReference>
<keyword evidence="4" id="KW-0804">Transcription</keyword>
<dbReference type="NCBIfam" id="TIGR02937">
    <property type="entry name" value="sigma70-ECF"/>
    <property type="match status" value="1"/>
</dbReference>
<dbReference type="InterPro" id="IPR007627">
    <property type="entry name" value="RNA_pol_sigma70_r2"/>
</dbReference>
<dbReference type="Gene3D" id="1.10.1740.10">
    <property type="match status" value="1"/>
</dbReference>
<dbReference type="InterPro" id="IPR039425">
    <property type="entry name" value="RNA_pol_sigma-70-like"/>
</dbReference>
<keyword evidence="8" id="KW-1185">Reference proteome</keyword>
<evidence type="ECO:0000313" key="8">
    <source>
        <dbReference type="Proteomes" id="UP000245212"/>
    </source>
</evidence>
<evidence type="ECO:0000256" key="4">
    <source>
        <dbReference type="ARBA" id="ARBA00023163"/>
    </source>
</evidence>
<dbReference type="CDD" id="cd06171">
    <property type="entry name" value="Sigma70_r4"/>
    <property type="match status" value="1"/>
</dbReference>
<dbReference type="InterPro" id="IPR013325">
    <property type="entry name" value="RNA_pol_sigma_r2"/>
</dbReference>
<reference evidence="8" key="1">
    <citation type="submission" date="2018-05" db="EMBL/GenBank/DDBJ databases">
        <authorList>
            <person name="Li Y."/>
        </authorList>
    </citation>
    <scope>NUCLEOTIDE SEQUENCE [LARGE SCALE GENOMIC DNA]</scope>
    <source>
        <strain evidence="8">3d-2-2</strain>
    </source>
</reference>
<feature type="domain" description="RNA polymerase sigma-70 region 2" evidence="5">
    <location>
        <begin position="13"/>
        <end position="78"/>
    </location>
</feature>
<dbReference type="GO" id="GO:0006352">
    <property type="term" value="P:DNA-templated transcription initiation"/>
    <property type="evidence" value="ECO:0007669"/>
    <property type="project" value="InterPro"/>
</dbReference>
<dbReference type="SUPFAM" id="SSF88946">
    <property type="entry name" value="Sigma2 domain of RNA polymerase sigma factors"/>
    <property type="match status" value="1"/>
</dbReference>